<dbReference type="Proteomes" id="UP000093391">
    <property type="component" value="Chromosome"/>
</dbReference>
<dbReference type="Pfam" id="PF00593">
    <property type="entry name" value="TonB_dep_Rec_b-barrel"/>
    <property type="match status" value="1"/>
</dbReference>
<keyword evidence="6 8" id="KW-0472">Membrane</keyword>
<dbReference type="KEGG" id="ala:BFG52_03000"/>
<name>A0A1B2LWU9_9GAMM</name>
<evidence type="ECO:0000259" key="10">
    <source>
        <dbReference type="Pfam" id="PF00593"/>
    </source>
</evidence>
<keyword evidence="3" id="KW-1134">Transmembrane beta strand</keyword>
<keyword evidence="5 8" id="KW-0798">TonB box</keyword>
<evidence type="ECO:0000256" key="1">
    <source>
        <dbReference type="ARBA" id="ARBA00004571"/>
    </source>
</evidence>
<dbReference type="GO" id="GO:0009279">
    <property type="term" value="C:cell outer membrane"/>
    <property type="evidence" value="ECO:0007669"/>
    <property type="project" value="UniProtKB-SubCell"/>
</dbReference>
<keyword evidence="12" id="KW-0675">Receptor</keyword>
<dbReference type="SUPFAM" id="SSF56935">
    <property type="entry name" value="Porins"/>
    <property type="match status" value="1"/>
</dbReference>
<dbReference type="InterPro" id="IPR039426">
    <property type="entry name" value="TonB-dep_rcpt-like"/>
</dbReference>
<comment type="similarity">
    <text evidence="8">Belongs to the TonB-dependent receptor family.</text>
</comment>
<dbReference type="RefSeq" id="WP_067552433.1">
    <property type="nucleotide sequence ID" value="NZ_CP016895.1"/>
</dbReference>
<accession>A0A1B2LWU9</accession>
<dbReference type="GO" id="GO:0044718">
    <property type="term" value="P:siderophore transmembrane transport"/>
    <property type="evidence" value="ECO:0007669"/>
    <property type="project" value="TreeGrafter"/>
</dbReference>
<evidence type="ECO:0000259" key="11">
    <source>
        <dbReference type="Pfam" id="PF07715"/>
    </source>
</evidence>
<dbReference type="InterPro" id="IPR000531">
    <property type="entry name" value="Beta-barrel_TonB"/>
</dbReference>
<evidence type="ECO:0000313" key="13">
    <source>
        <dbReference type="Proteomes" id="UP000093391"/>
    </source>
</evidence>
<evidence type="ECO:0000256" key="8">
    <source>
        <dbReference type="RuleBase" id="RU003357"/>
    </source>
</evidence>
<dbReference type="Gene3D" id="2.170.130.10">
    <property type="entry name" value="TonB-dependent receptor, plug domain"/>
    <property type="match status" value="1"/>
</dbReference>
<dbReference type="InterPro" id="IPR012910">
    <property type="entry name" value="Plug_dom"/>
</dbReference>
<dbReference type="InterPro" id="IPR037066">
    <property type="entry name" value="Plug_dom_sf"/>
</dbReference>
<evidence type="ECO:0000256" key="2">
    <source>
        <dbReference type="ARBA" id="ARBA00022448"/>
    </source>
</evidence>
<protein>
    <submittedName>
        <fullName evidence="12">TonB-dependent receptor</fullName>
    </submittedName>
</protein>
<reference evidence="12 13" key="1">
    <citation type="submission" date="2016-08" db="EMBL/GenBank/DDBJ databases">
        <authorList>
            <person name="Seilhamer J.J."/>
        </authorList>
    </citation>
    <scope>NUCLEOTIDE SEQUENCE [LARGE SCALE GENOMIC DNA]</scope>
    <source>
        <strain evidence="12 13">BRTC-1</strain>
    </source>
</reference>
<feature type="signal peptide" evidence="9">
    <location>
        <begin position="1"/>
        <end position="21"/>
    </location>
</feature>
<dbReference type="PANTHER" id="PTHR30069">
    <property type="entry name" value="TONB-DEPENDENT OUTER MEMBRANE RECEPTOR"/>
    <property type="match status" value="1"/>
</dbReference>
<keyword evidence="9" id="KW-0732">Signal</keyword>
<evidence type="ECO:0000256" key="7">
    <source>
        <dbReference type="ARBA" id="ARBA00023237"/>
    </source>
</evidence>
<dbReference type="Gene3D" id="2.40.170.20">
    <property type="entry name" value="TonB-dependent receptor, beta-barrel domain"/>
    <property type="match status" value="1"/>
</dbReference>
<sequence length="810" mass="91410">MRYSGLMLLVLLAIRGQYANAQTDVQQQVVLLAQNKPQDGEIIPLKTLSYYASTVDTDLLQSGLVHVEPKRIATANSLGEALAHVSGIQSSAFGPNAGAPIIRSLSGHRVSILENGQSVNAMNAFSGNVNIPFEPLFSRSIAVNKSADVVRYGGAAIGGRVDIDTGLISRSLEHEDHRLDVVFKKGFNDFDAKGFKLNINNQKNFSTNVQYSNQHISSYKIPGNSKAAVCDTLIFPTGGGVNSALADACQRDARINQLFNKASPKYLNQYVLDDIAANPEHFYDYYDGLESLKYTDQASSQYFVNGRLETFHNPENPDYVEGSEKYRTEYIKRDVTPNYSKKLENSYMENKNLAIGSSYFFDQGYIGISLDHKQSDYGVPGFSMENKSFQSNYTDMLPVGVKIKQNKLTLESVIEQPLPFLEQLSFKASQLDNRSGEYLGRREANHYHFKQNAIELAIKHQPLQHLVGELGLNYALRDVRGTGPQRYLPNVKTENQAFFITEKLDFSRWSVDAGYRVEQLMHRVNDDTFQLARNASNRQLEDQKFDLNSYFIGGQVRVTDHWGLQLKYSYSQRAPEINELYASNPHYSIMTQEEGNQQLRKEVAKSLELSSSIDWRGTALRTTLYRMKFDDYLFLSHSGAAMANRLPLKYWQQTDTQIDGFEVDLSHQLALQGYGDLTFSVFADWVKNKATDPSVIRLANDGVYLPNMPTNRYGLSLEWQKDTWQARWSTVYYDKAEYLGKNVSSEVALPAYSLMDASLSKKMVLKNAVFDLFIQASNLLNQEARPHQSPLKYIAPLPGRAFQIGVQFTL</sequence>
<evidence type="ECO:0000256" key="6">
    <source>
        <dbReference type="ARBA" id="ARBA00023136"/>
    </source>
</evidence>
<evidence type="ECO:0000256" key="3">
    <source>
        <dbReference type="ARBA" id="ARBA00022452"/>
    </source>
</evidence>
<comment type="subcellular location">
    <subcellularLocation>
        <location evidence="1">Cell outer membrane</location>
        <topology evidence="1">Multi-pass membrane protein</topology>
    </subcellularLocation>
</comment>
<evidence type="ECO:0000256" key="9">
    <source>
        <dbReference type="SAM" id="SignalP"/>
    </source>
</evidence>
<organism evidence="12 13">
    <name type="scientific">Acinetobacter larvae</name>
    <dbReference type="NCBI Taxonomy" id="1789224"/>
    <lineage>
        <taxon>Bacteria</taxon>
        <taxon>Pseudomonadati</taxon>
        <taxon>Pseudomonadota</taxon>
        <taxon>Gammaproteobacteria</taxon>
        <taxon>Moraxellales</taxon>
        <taxon>Moraxellaceae</taxon>
        <taxon>Acinetobacter</taxon>
    </lineage>
</organism>
<dbReference type="Pfam" id="PF07715">
    <property type="entry name" value="Plug"/>
    <property type="match status" value="1"/>
</dbReference>
<dbReference type="STRING" id="1789224.BFG52_03000"/>
<evidence type="ECO:0000256" key="5">
    <source>
        <dbReference type="ARBA" id="ARBA00023077"/>
    </source>
</evidence>
<feature type="domain" description="TonB-dependent receptor-like beta-barrel" evidence="10">
    <location>
        <begin position="349"/>
        <end position="779"/>
    </location>
</feature>
<keyword evidence="13" id="KW-1185">Reference proteome</keyword>
<keyword evidence="2" id="KW-0813">Transport</keyword>
<evidence type="ECO:0000256" key="4">
    <source>
        <dbReference type="ARBA" id="ARBA00022692"/>
    </source>
</evidence>
<feature type="domain" description="TonB-dependent receptor plug" evidence="11">
    <location>
        <begin position="74"/>
        <end position="159"/>
    </location>
</feature>
<feature type="chain" id="PRO_5008539845" evidence="9">
    <location>
        <begin position="22"/>
        <end position="810"/>
    </location>
</feature>
<keyword evidence="4" id="KW-0812">Transmembrane</keyword>
<dbReference type="EMBL" id="CP016895">
    <property type="protein sequence ID" value="AOA57420.1"/>
    <property type="molecule type" value="Genomic_DNA"/>
</dbReference>
<evidence type="ECO:0000313" key="12">
    <source>
        <dbReference type="EMBL" id="AOA57420.1"/>
    </source>
</evidence>
<dbReference type="OrthoDB" id="9760620at2"/>
<dbReference type="AlphaFoldDB" id="A0A1B2LWU9"/>
<keyword evidence="7" id="KW-0998">Cell outer membrane</keyword>
<gene>
    <name evidence="12" type="ORF">BFG52_03000</name>
</gene>
<dbReference type="PANTHER" id="PTHR30069:SF40">
    <property type="entry name" value="TONB-DEPENDENT RECEPTOR NMB0964-RELATED"/>
    <property type="match status" value="1"/>
</dbReference>
<proteinExistence type="inferred from homology"/>
<dbReference type="GO" id="GO:0015344">
    <property type="term" value="F:siderophore uptake transmembrane transporter activity"/>
    <property type="evidence" value="ECO:0007669"/>
    <property type="project" value="TreeGrafter"/>
</dbReference>
<dbReference type="InterPro" id="IPR036942">
    <property type="entry name" value="Beta-barrel_TonB_sf"/>
</dbReference>